<proteinExistence type="predicted"/>
<protein>
    <recommendedName>
        <fullName evidence="4">Lipoprotein</fullName>
    </recommendedName>
</protein>
<dbReference type="AlphaFoldDB" id="A0A951Q6G4"/>
<evidence type="ECO:0000256" key="1">
    <source>
        <dbReference type="SAM" id="SignalP"/>
    </source>
</evidence>
<name>A0A951Q6G4_9NOST</name>
<reference evidence="2" key="1">
    <citation type="submission" date="2021-05" db="EMBL/GenBank/DDBJ databases">
        <authorList>
            <person name="Pietrasiak N."/>
            <person name="Ward R."/>
            <person name="Stajich J.E."/>
            <person name="Kurbessoian T."/>
        </authorList>
    </citation>
    <scope>NUCLEOTIDE SEQUENCE</scope>
    <source>
        <strain evidence="2">JT2-VF2</strain>
    </source>
</reference>
<keyword evidence="1" id="KW-0732">Signal</keyword>
<reference evidence="2" key="2">
    <citation type="journal article" date="2022" name="Microbiol. Resour. Announc.">
        <title>Metagenome Sequencing to Explore Phylogenomics of Terrestrial Cyanobacteria.</title>
        <authorList>
            <person name="Ward R.D."/>
            <person name="Stajich J.E."/>
            <person name="Johansen J.R."/>
            <person name="Huntemann M."/>
            <person name="Clum A."/>
            <person name="Foster B."/>
            <person name="Foster B."/>
            <person name="Roux S."/>
            <person name="Palaniappan K."/>
            <person name="Varghese N."/>
            <person name="Mukherjee S."/>
            <person name="Reddy T.B.K."/>
            <person name="Daum C."/>
            <person name="Copeland A."/>
            <person name="Chen I.A."/>
            <person name="Ivanova N.N."/>
            <person name="Kyrpides N.C."/>
            <person name="Shapiro N."/>
            <person name="Eloe-Fadrosh E.A."/>
            <person name="Pietrasiak N."/>
        </authorList>
    </citation>
    <scope>NUCLEOTIDE SEQUENCE</scope>
    <source>
        <strain evidence="2">JT2-VF2</strain>
    </source>
</reference>
<feature type="signal peptide" evidence="1">
    <location>
        <begin position="1"/>
        <end position="31"/>
    </location>
</feature>
<organism evidence="2 3">
    <name type="scientific">Mojavia pulchra JT2-VF2</name>
    <dbReference type="NCBI Taxonomy" id="287848"/>
    <lineage>
        <taxon>Bacteria</taxon>
        <taxon>Bacillati</taxon>
        <taxon>Cyanobacteriota</taxon>
        <taxon>Cyanophyceae</taxon>
        <taxon>Nostocales</taxon>
        <taxon>Nostocaceae</taxon>
    </lineage>
</organism>
<comment type="caution">
    <text evidence="2">The sequence shown here is derived from an EMBL/GenBank/DDBJ whole genome shotgun (WGS) entry which is preliminary data.</text>
</comment>
<feature type="chain" id="PRO_5036911477" description="Lipoprotein" evidence="1">
    <location>
        <begin position="32"/>
        <end position="143"/>
    </location>
</feature>
<dbReference type="Proteomes" id="UP000715781">
    <property type="component" value="Unassembled WGS sequence"/>
</dbReference>
<evidence type="ECO:0008006" key="4">
    <source>
        <dbReference type="Google" id="ProtNLM"/>
    </source>
</evidence>
<gene>
    <name evidence="2" type="ORF">KME32_32120</name>
</gene>
<dbReference type="EMBL" id="JAHHHN010000043">
    <property type="protein sequence ID" value="MBW4565648.1"/>
    <property type="molecule type" value="Genomic_DNA"/>
</dbReference>
<evidence type="ECO:0000313" key="2">
    <source>
        <dbReference type="EMBL" id="MBW4565648.1"/>
    </source>
</evidence>
<evidence type="ECO:0000313" key="3">
    <source>
        <dbReference type="Proteomes" id="UP000715781"/>
    </source>
</evidence>
<sequence>MVKISTLRQSMFLRFSILALLSLCASCSSLQKEKLTELGFPLNQPIPVKFKVDWLQWGESKSGGPDDGELVLSEHNMSAKFPRLNYQFSLEIVRWEGNKFIATDERVAHPYYCEVTERQLICRHNKLPQVDYQATYTYTLLSQ</sequence>
<accession>A0A951Q6G4</accession>